<dbReference type="Pfam" id="PF00046">
    <property type="entry name" value="Homeodomain"/>
    <property type="match status" value="1"/>
</dbReference>
<dbReference type="InterPro" id="IPR020479">
    <property type="entry name" value="HD_metazoa"/>
</dbReference>
<dbReference type="PRINTS" id="PR00024">
    <property type="entry name" value="HOMEOBOX"/>
</dbReference>
<feature type="compositionally biased region" description="Polar residues" evidence="11">
    <location>
        <begin position="174"/>
        <end position="185"/>
    </location>
</feature>
<dbReference type="InterPro" id="IPR001356">
    <property type="entry name" value="HD"/>
</dbReference>
<dbReference type="PANTHER" id="PTHR45970:SF2">
    <property type="entry name" value="AGAP004664-PA"/>
    <property type="match status" value="1"/>
</dbReference>
<dbReference type="GO" id="GO:0005634">
    <property type="term" value="C:nucleus"/>
    <property type="evidence" value="ECO:0007669"/>
    <property type="project" value="UniProtKB-SubCell"/>
</dbReference>
<feature type="domain" description="Homeobox" evidence="12">
    <location>
        <begin position="195"/>
        <end position="255"/>
    </location>
</feature>
<dbReference type="KEGG" id="tsr:106545451"/>
<name>A0A6I9XTV7_9SAUR</name>
<protein>
    <submittedName>
        <fullName evidence="14">Homeobox protein Hox-B9 isoform X1</fullName>
    </submittedName>
</protein>
<evidence type="ECO:0000256" key="11">
    <source>
        <dbReference type="SAM" id="MobiDB-lite"/>
    </source>
</evidence>
<sequence length="262" mass="30145">MSHPSSGLGYLPLPFHHPGWRSSPHYDFFSRKNSSPGLYGPGRKDQDSSCLEVEADKFSPSCQEEDPLHELERKESVLFIRQSRTPKATFRPVSLPKLSLTTCPKQVSGQSSSTAEGNLSRSSFPPSPSYFADGRNCEVSVRLKPDYRPRPVGSKREDGDKEEEKADKKDGLQKSFSTLDETSPGNPAANWLHARSSRKKRCPYTKYQTLELEKEFLFNMYLTRDRRHEVARLLNLSERQVKIWFQNRRMKMKKMNKEQGKE</sequence>
<dbReference type="Gene3D" id="1.10.10.60">
    <property type="entry name" value="Homeodomain-like"/>
    <property type="match status" value="1"/>
</dbReference>
<dbReference type="RefSeq" id="XP_013917482.1">
    <property type="nucleotide sequence ID" value="XM_014062007.1"/>
</dbReference>
<evidence type="ECO:0000259" key="12">
    <source>
        <dbReference type="PROSITE" id="PS50071"/>
    </source>
</evidence>
<evidence type="ECO:0000256" key="2">
    <source>
        <dbReference type="ARBA" id="ARBA00006317"/>
    </source>
</evidence>
<dbReference type="SMART" id="SM00389">
    <property type="entry name" value="HOX"/>
    <property type="match status" value="1"/>
</dbReference>
<keyword evidence="7" id="KW-0804">Transcription</keyword>
<evidence type="ECO:0000256" key="3">
    <source>
        <dbReference type="ARBA" id="ARBA00022473"/>
    </source>
</evidence>
<comment type="similarity">
    <text evidence="2">Belongs to the Abd-B homeobox family.</text>
</comment>
<dbReference type="PROSITE" id="PS50071">
    <property type="entry name" value="HOMEOBOX_2"/>
    <property type="match status" value="1"/>
</dbReference>
<proteinExistence type="inferred from homology"/>
<dbReference type="PANTHER" id="PTHR45970">
    <property type="entry name" value="AGAP004664-PA"/>
    <property type="match status" value="1"/>
</dbReference>
<dbReference type="CTD" id="3219"/>
<dbReference type="GO" id="GO:0009954">
    <property type="term" value="P:proximal/distal pattern formation"/>
    <property type="evidence" value="ECO:0007669"/>
    <property type="project" value="TreeGrafter"/>
</dbReference>
<evidence type="ECO:0000256" key="4">
    <source>
        <dbReference type="ARBA" id="ARBA00023015"/>
    </source>
</evidence>
<dbReference type="PROSITE" id="PS00027">
    <property type="entry name" value="HOMEOBOX_1"/>
    <property type="match status" value="1"/>
</dbReference>
<dbReference type="SUPFAM" id="SSF46689">
    <property type="entry name" value="Homeodomain-like"/>
    <property type="match status" value="1"/>
</dbReference>
<dbReference type="FunFam" id="1.10.10.60:FF:000018">
    <property type="entry name" value="Homeobox A10"/>
    <property type="match status" value="1"/>
</dbReference>
<keyword evidence="4" id="KW-0805">Transcription regulation</keyword>
<dbReference type="GO" id="GO:0000978">
    <property type="term" value="F:RNA polymerase II cis-regulatory region sequence-specific DNA binding"/>
    <property type="evidence" value="ECO:0007669"/>
    <property type="project" value="TreeGrafter"/>
</dbReference>
<keyword evidence="6 9" id="KW-0371">Homeobox</keyword>
<dbReference type="OrthoDB" id="6159439at2759"/>
<feature type="DNA-binding region" description="Homeobox" evidence="9">
    <location>
        <begin position="197"/>
        <end position="256"/>
    </location>
</feature>
<dbReference type="Proteomes" id="UP000504617">
    <property type="component" value="Unplaced"/>
</dbReference>
<keyword evidence="5 9" id="KW-0238">DNA-binding</keyword>
<comment type="subcellular location">
    <subcellularLocation>
        <location evidence="1 9 10">Nucleus</location>
    </subcellularLocation>
</comment>
<evidence type="ECO:0000256" key="5">
    <source>
        <dbReference type="ARBA" id="ARBA00023125"/>
    </source>
</evidence>
<evidence type="ECO:0000256" key="1">
    <source>
        <dbReference type="ARBA" id="ARBA00004123"/>
    </source>
</evidence>
<dbReference type="GO" id="GO:0000981">
    <property type="term" value="F:DNA-binding transcription factor activity, RNA polymerase II-specific"/>
    <property type="evidence" value="ECO:0007669"/>
    <property type="project" value="InterPro"/>
</dbReference>
<evidence type="ECO:0000256" key="6">
    <source>
        <dbReference type="ARBA" id="ARBA00023155"/>
    </source>
</evidence>
<feature type="region of interest" description="Disordered" evidence="11">
    <location>
        <begin position="31"/>
        <end position="67"/>
    </location>
</feature>
<accession>A0A6I9XTV7</accession>
<feature type="region of interest" description="Disordered" evidence="11">
    <location>
        <begin position="101"/>
        <end position="194"/>
    </location>
</feature>
<evidence type="ECO:0000256" key="9">
    <source>
        <dbReference type="PROSITE-ProRule" id="PRU00108"/>
    </source>
</evidence>
<feature type="compositionally biased region" description="Basic and acidic residues" evidence="11">
    <location>
        <begin position="141"/>
        <end position="172"/>
    </location>
</feature>
<feature type="compositionally biased region" description="Polar residues" evidence="11">
    <location>
        <begin position="101"/>
        <end position="119"/>
    </location>
</feature>
<evidence type="ECO:0000256" key="10">
    <source>
        <dbReference type="RuleBase" id="RU000682"/>
    </source>
</evidence>
<evidence type="ECO:0000256" key="8">
    <source>
        <dbReference type="ARBA" id="ARBA00023242"/>
    </source>
</evidence>
<dbReference type="CDD" id="cd00086">
    <property type="entry name" value="homeodomain"/>
    <property type="match status" value="1"/>
</dbReference>
<keyword evidence="8 9" id="KW-0539">Nucleus</keyword>
<evidence type="ECO:0000313" key="14">
    <source>
        <dbReference type="RefSeq" id="XP_013917482.1"/>
    </source>
</evidence>
<dbReference type="AlphaFoldDB" id="A0A6I9XTV7"/>
<dbReference type="InterPro" id="IPR009057">
    <property type="entry name" value="Homeodomain-like_sf"/>
</dbReference>
<dbReference type="InterPro" id="IPR017112">
    <property type="entry name" value="HXA9/HXB9/HXC9"/>
</dbReference>
<keyword evidence="3" id="KW-0217">Developmental protein</keyword>
<dbReference type="GO" id="GO:0009952">
    <property type="term" value="P:anterior/posterior pattern specification"/>
    <property type="evidence" value="ECO:0007669"/>
    <property type="project" value="TreeGrafter"/>
</dbReference>
<keyword evidence="13" id="KW-1185">Reference proteome</keyword>
<evidence type="ECO:0000256" key="7">
    <source>
        <dbReference type="ARBA" id="ARBA00023163"/>
    </source>
</evidence>
<evidence type="ECO:0000313" key="13">
    <source>
        <dbReference type="Proteomes" id="UP000504617"/>
    </source>
</evidence>
<dbReference type="InterPro" id="IPR017970">
    <property type="entry name" value="Homeobox_CS"/>
</dbReference>
<organism evidence="13 14">
    <name type="scientific">Thamnophis sirtalis</name>
    <dbReference type="NCBI Taxonomy" id="35019"/>
    <lineage>
        <taxon>Eukaryota</taxon>
        <taxon>Metazoa</taxon>
        <taxon>Chordata</taxon>
        <taxon>Craniata</taxon>
        <taxon>Vertebrata</taxon>
        <taxon>Euteleostomi</taxon>
        <taxon>Lepidosauria</taxon>
        <taxon>Squamata</taxon>
        <taxon>Bifurcata</taxon>
        <taxon>Unidentata</taxon>
        <taxon>Episquamata</taxon>
        <taxon>Toxicofera</taxon>
        <taxon>Serpentes</taxon>
        <taxon>Colubroidea</taxon>
        <taxon>Colubridae</taxon>
        <taxon>Natricinae</taxon>
        <taxon>Thamnophis</taxon>
    </lineage>
</organism>
<dbReference type="GeneID" id="106545451"/>
<reference evidence="14" key="1">
    <citation type="submission" date="2025-08" db="UniProtKB">
        <authorList>
            <consortium name="RefSeq"/>
        </authorList>
    </citation>
    <scope>IDENTIFICATION</scope>
    <source>
        <tissue evidence="14">Skeletal muscle</tissue>
    </source>
</reference>
<gene>
    <name evidence="14" type="primary">HOXB9</name>
</gene>